<dbReference type="AlphaFoldDB" id="A0A9J6PAN4"/>
<dbReference type="InterPro" id="IPR000836">
    <property type="entry name" value="PRTase_dom"/>
</dbReference>
<sequence length="266" mass="27878">MAAGNVRAGRIGAAIRPLAAAARGLLDLALPPVCAACGTVVSDPHALCPACWGQVRFITDPMCAACGLPFEVEAAAAELCAGCMAEPPRIAVLRAAVHYADPARKVLLAFKHGDRLEHAPLLARWLMAGGGTALDGADLIVPVPLHWRRLVRRRYNQAALLARALGRATGLPVEVDVLRRMRATPMQRGQSRSGRRRNVAGAFAVPPRARPRVAGRTVLLIDDVATTGATLEACARALLKGGAARVNALTVARVVPDAGNAYIIAP</sequence>
<evidence type="ECO:0000259" key="2">
    <source>
        <dbReference type="Pfam" id="PF00156"/>
    </source>
</evidence>
<feature type="domain" description="Double zinc ribbon" evidence="3">
    <location>
        <begin position="25"/>
        <end position="84"/>
    </location>
</feature>
<dbReference type="Gene3D" id="3.40.50.2020">
    <property type="match status" value="1"/>
</dbReference>
<dbReference type="InterPro" id="IPR051910">
    <property type="entry name" value="ComF/GntX_DNA_util-trans"/>
</dbReference>
<dbReference type="Pfam" id="PF18912">
    <property type="entry name" value="DZR_2"/>
    <property type="match status" value="1"/>
</dbReference>
<evidence type="ECO:0000313" key="5">
    <source>
        <dbReference type="Proteomes" id="UP001055804"/>
    </source>
</evidence>
<protein>
    <submittedName>
        <fullName evidence="4">ComF family protein</fullName>
    </submittedName>
</protein>
<dbReference type="Pfam" id="PF00156">
    <property type="entry name" value="Pribosyltran"/>
    <property type="match status" value="1"/>
</dbReference>
<comment type="similarity">
    <text evidence="1">Belongs to the ComF/GntX family.</text>
</comment>
<gene>
    <name evidence="4" type="ORF">NJQ99_07010</name>
</gene>
<accession>A0A9J6PAN4</accession>
<dbReference type="Proteomes" id="UP001055804">
    <property type="component" value="Unassembled WGS sequence"/>
</dbReference>
<name>A0A9J6PAN4_9PROT</name>
<dbReference type="PANTHER" id="PTHR47505:SF1">
    <property type="entry name" value="DNA UTILIZATION PROTEIN YHGH"/>
    <property type="match status" value="1"/>
</dbReference>
<evidence type="ECO:0000256" key="1">
    <source>
        <dbReference type="ARBA" id="ARBA00008007"/>
    </source>
</evidence>
<dbReference type="RefSeq" id="WP_269332117.1">
    <property type="nucleotide sequence ID" value="NZ_JAMZFT010000002.1"/>
</dbReference>
<dbReference type="PANTHER" id="PTHR47505">
    <property type="entry name" value="DNA UTILIZATION PROTEIN YHGH"/>
    <property type="match status" value="1"/>
</dbReference>
<proteinExistence type="inferred from homology"/>
<organism evidence="4 5">
    <name type="scientific">Futiania mangrovi</name>
    <dbReference type="NCBI Taxonomy" id="2959716"/>
    <lineage>
        <taxon>Bacteria</taxon>
        <taxon>Pseudomonadati</taxon>
        <taxon>Pseudomonadota</taxon>
        <taxon>Alphaproteobacteria</taxon>
        <taxon>Futianiales</taxon>
        <taxon>Futianiaceae</taxon>
        <taxon>Futiania</taxon>
    </lineage>
</organism>
<comment type="caution">
    <text evidence="4">The sequence shown here is derived from an EMBL/GenBank/DDBJ whole genome shotgun (WGS) entry which is preliminary data.</text>
</comment>
<dbReference type="InterPro" id="IPR044005">
    <property type="entry name" value="DZR_2"/>
</dbReference>
<evidence type="ECO:0000313" key="4">
    <source>
        <dbReference type="EMBL" id="MCP1336149.1"/>
    </source>
</evidence>
<evidence type="ECO:0000259" key="3">
    <source>
        <dbReference type="Pfam" id="PF18912"/>
    </source>
</evidence>
<keyword evidence="5" id="KW-1185">Reference proteome</keyword>
<dbReference type="SUPFAM" id="SSF53271">
    <property type="entry name" value="PRTase-like"/>
    <property type="match status" value="1"/>
</dbReference>
<reference evidence="4" key="1">
    <citation type="submission" date="2022-06" db="EMBL/GenBank/DDBJ databases">
        <title>Isolation and Genomics of Futiania mangrovii gen. nov., sp. nov., a Rare and Metabolically-versatile member in the Class Alphaproteobacteria.</title>
        <authorList>
            <person name="Liu L."/>
            <person name="Huang W.-C."/>
            <person name="Pan J."/>
            <person name="Li J."/>
            <person name="Huang Y."/>
            <person name="Du H."/>
            <person name="Liu Y."/>
            <person name="Li M."/>
        </authorList>
    </citation>
    <scope>NUCLEOTIDE SEQUENCE</scope>
    <source>
        <strain evidence="4">FT118</strain>
    </source>
</reference>
<dbReference type="InterPro" id="IPR029057">
    <property type="entry name" value="PRTase-like"/>
</dbReference>
<feature type="domain" description="Phosphoribosyltransferase" evidence="2">
    <location>
        <begin position="170"/>
        <end position="252"/>
    </location>
</feature>
<dbReference type="CDD" id="cd06223">
    <property type="entry name" value="PRTases_typeI"/>
    <property type="match status" value="1"/>
</dbReference>
<dbReference type="EMBL" id="JAMZFT010000002">
    <property type="protein sequence ID" value="MCP1336149.1"/>
    <property type="molecule type" value="Genomic_DNA"/>
</dbReference>